<keyword evidence="1" id="KW-1185">Reference proteome</keyword>
<reference evidence="2" key="2">
    <citation type="submission" date="2023-11" db="UniProtKB">
        <authorList>
            <consortium name="WormBaseParasite"/>
        </authorList>
    </citation>
    <scope>IDENTIFICATION</scope>
</reference>
<organism evidence="1 2">
    <name type="scientific">Trichobilharzia regenti</name>
    <name type="common">Nasal bird schistosome</name>
    <dbReference type="NCBI Taxonomy" id="157069"/>
    <lineage>
        <taxon>Eukaryota</taxon>
        <taxon>Metazoa</taxon>
        <taxon>Spiralia</taxon>
        <taxon>Lophotrochozoa</taxon>
        <taxon>Platyhelminthes</taxon>
        <taxon>Trematoda</taxon>
        <taxon>Digenea</taxon>
        <taxon>Strigeidida</taxon>
        <taxon>Schistosomatoidea</taxon>
        <taxon>Schistosomatidae</taxon>
        <taxon>Trichobilharzia</taxon>
    </lineage>
</organism>
<name>A0AA85ISW0_TRIRE</name>
<evidence type="ECO:0000313" key="1">
    <source>
        <dbReference type="Proteomes" id="UP000050795"/>
    </source>
</evidence>
<dbReference type="AlphaFoldDB" id="A0AA85ISW0"/>
<accession>A0AA85ISW0</accession>
<proteinExistence type="predicted"/>
<sequence>MTLKSRNRLHFTLLNHRGSNFRRTHLSTYSTCWSNPIMRFVRNLWTLSICFLSTVLRLLNRRAQYSSSGRIHVLYIANLASW</sequence>
<evidence type="ECO:0000313" key="2">
    <source>
        <dbReference type="WBParaSite" id="TREG1_107330.1"/>
    </source>
</evidence>
<dbReference type="Proteomes" id="UP000050795">
    <property type="component" value="Unassembled WGS sequence"/>
</dbReference>
<reference evidence="1" key="1">
    <citation type="submission" date="2022-06" db="EMBL/GenBank/DDBJ databases">
        <authorList>
            <person name="Berger JAMES D."/>
            <person name="Berger JAMES D."/>
        </authorList>
    </citation>
    <scope>NUCLEOTIDE SEQUENCE [LARGE SCALE GENOMIC DNA]</scope>
</reference>
<dbReference type="WBParaSite" id="TREG1_107330.1">
    <property type="protein sequence ID" value="TREG1_107330.1"/>
    <property type="gene ID" value="TREG1_107330"/>
</dbReference>
<protein>
    <submittedName>
        <fullName evidence="2">Uncharacterized protein</fullName>
    </submittedName>
</protein>